<keyword evidence="4" id="KW-1185">Reference proteome</keyword>
<name>A0A126QPI6_9BACT</name>
<feature type="domain" description="CYTH" evidence="1">
    <location>
        <begin position="2"/>
        <end position="168"/>
    </location>
</feature>
<evidence type="ECO:0000259" key="1">
    <source>
        <dbReference type="PROSITE" id="PS51707"/>
    </source>
</evidence>
<dbReference type="Pfam" id="PF01928">
    <property type="entry name" value="CYTH"/>
    <property type="match status" value="1"/>
</dbReference>
<dbReference type="Gene3D" id="2.40.320.10">
    <property type="entry name" value="Hypothetical Protein Pfu-838710-001"/>
    <property type="match status" value="1"/>
</dbReference>
<accession>A0A126QPI6</accession>
<dbReference type="Proteomes" id="UP000055611">
    <property type="component" value="Chromosome"/>
</dbReference>
<sequence>MTLECELKFLDGDLDALGDRLRGLGAQGTGPYFEANTVFDRPDRSLKEKGVLLRLREKRGEAVLTVKRPPENPVPSALKVFEEIETTVGDAEAMAAALAALGFVPAFRYEKFREKWHHMGCTVCLDRLPFGDFVEIEGAEPDVMACAEALGLDPNLTTKATYHGLNLRYRLEKGLEADENFVFEPVRRDSLAAQLEKL</sequence>
<dbReference type="InterPro" id="IPR008173">
    <property type="entry name" value="Adenylyl_cyclase_CyaB"/>
</dbReference>
<dbReference type="EMBL" id="CP014206">
    <property type="protein sequence ID" value="AMK11970.1"/>
    <property type="molecule type" value="Genomic_DNA"/>
</dbReference>
<gene>
    <name evidence="2" type="ORF">AWY79_13040</name>
    <name evidence="3" type="ORF">EDC59_109130</name>
</gene>
<reference evidence="3 5" key="2">
    <citation type="submission" date="2019-03" db="EMBL/GenBank/DDBJ databases">
        <title>Genomic Encyclopedia of Type Strains, Phase IV (KMG-IV): sequencing the most valuable type-strain genomes for metagenomic binning, comparative biology and taxonomic classification.</title>
        <authorList>
            <person name="Goeker M."/>
        </authorList>
    </citation>
    <scope>NUCLEOTIDE SEQUENCE [LARGE SCALE GENOMIC DNA]</scope>
    <source>
        <strain evidence="3 5">DSM 101483</strain>
    </source>
</reference>
<dbReference type="PANTHER" id="PTHR21028">
    <property type="entry name" value="SI:CH211-156B7.4"/>
    <property type="match status" value="1"/>
</dbReference>
<dbReference type="InterPro" id="IPR023577">
    <property type="entry name" value="CYTH_domain"/>
</dbReference>
<dbReference type="OrthoDB" id="116396at2"/>
<dbReference type="AlphaFoldDB" id="A0A126QPI6"/>
<dbReference type="Proteomes" id="UP000295506">
    <property type="component" value="Unassembled WGS sequence"/>
</dbReference>
<dbReference type="RefSeq" id="WP_066804714.1">
    <property type="nucleotide sequence ID" value="NZ_CP014206.1"/>
</dbReference>
<protein>
    <submittedName>
        <fullName evidence="3">Adenylate cyclase</fullName>
    </submittedName>
</protein>
<dbReference type="KEGG" id="dej:AWY79_13040"/>
<dbReference type="PANTHER" id="PTHR21028:SF2">
    <property type="entry name" value="CYTH DOMAIN-CONTAINING PROTEIN"/>
    <property type="match status" value="1"/>
</dbReference>
<dbReference type="CDD" id="cd07890">
    <property type="entry name" value="CYTH-like_AC_IV-like"/>
    <property type="match status" value="1"/>
</dbReference>
<proteinExistence type="predicted"/>
<reference evidence="2 4" key="1">
    <citation type="journal article" date="2016" name="Front. Microbiol.">
        <title>Genome Sequence of the Piezophilic, Mesophilic Sulfate-Reducing Bacterium Desulfovibrio indicus J2T.</title>
        <authorList>
            <person name="Cao J."/>
            <person name="Maignien L."/>
            <person name="Shao Z."/>
            <person name="Alain K."/>
            <person name="Jebbar M."/>
        </authorList>
    </citation>
    <scope>NUCLEOTIDE SEQUENCE [LARGE SCALE GENOMIC DNA]</scope>
    <source>
        <strain evidence="2 4">J2</strain>
    </source>
</reference>
<dbReference type="InterPro" id="IPR033469">
    <property type="entry name" value="CYTH-like_dom_sf"/>
</dbReference>
<dbReference type="PROSITE" id="PS51707">
    <property type="entry name" value="CYTH"/>
    <property type="match status" value="1"/>
</dbReference>
<dbReference type="SUPFAM" id="SSF55154">
    <property type="entry name" value="CYTH-like phosphatases"/>
    <property type="match status" value="1"/>
</dbReference>
<organism evidence="3 5">
    <name type="scientific">Pseudodesulfovibrio indicus</name>
    <dbReference type="NCBI Taxonomy" id="1716143"/>
    <lineage>
        <taxon>Bacteria</taxon>
        <taxon>Pseudomonadati</taxon>
        <taxon>Thermodesulfobacteriota</taxon>
        <taxon>Desulfovibrionia</taxon>
        <taxon>Desulfovibrionales</taxon>
        <taxon>Desulfovibrionaceae</taxon>
    </lineage>
</organism>
<dbReference type="SMART" id="SM01118">
    <property type="entry name" value="CYTH"/>
    <property type="match status" value="1"/>
</dbReference>
<evidence type="ECO:0000313" key="5">
    <source>
        <dbReference type="Proteomes" id="UP000295506"/>
    </source>
</evidence>
<evidence type="ECO:0000313" key="2">
    <source>
        <dbReference type="EMBL" id="AMK11970.1"/>
    </source>
</evidence>
<evidence type="ECO:0000313" key="4">
    <source>
        <dbReference type="Proteomes" id="UP000055611"/>
    </source>
</evidence>
<dbReference type="EMBL" id="SOBK01000009">
    <property type="protein sequence ID" value="TDT87243.1"/>
    <property type="molecule type" value="Genomic_DNA"/>
</dbReference>
<evidence type="ECO:0000313" key="3">
    <source>
        <dbReference type="EMBL" id="TDT87243.1"/>
    </source>
</evidence>